<organism evidence="10 11">
    <name type="scientific">Oopsacas minuta</name>
    <dbReference type="NCBI Taxonomy" id="111878"/>
    <lineage>
        <taxon>Eukaryota</taxon>
        <taxon>Metazoa</taxon>
        <taxon>Porifera</taxon>
        <taxon>Hexactinellida</taxon>
        <taxon>Hexasterophora</taxon>
        <taxon>Lyssacinosida</taxon>
        <taxon>Leucopsacidae</taxon>
        <taxon>Oopsacas</taxon>
    </lineage>
</organism>
<dbReference type="GO" id="GO:0030992">
    <property type="term" value="C:intraciliary transport particle B"/>
    <property type="evidence" value="ECO:0007669"/>
    <property type="project" value="TreeGrafter"/>
</dbReference>
<evidence type="ECO:0000259" key="9">
    <source>
        <dbReference type="Pfam" id="PF24762"/>
    </source>
</evidence>
<evidence type="ECO:0000313" key="10">
    <source>
        <dbReference type="EMBL" id="KAI6658874.1"/>
    </source>
</evidence>
<dbReference type="InterPro" id="IPR011990">
    <property type="entry name" value="TPR-like_helical_dom_sf"/>
</dbReference>
<evidence type="ECO:0000256" key="4">
    <source>
        <dbReference type="ARBA" id="ARBA00022737"/>
    </source>
</evidence>
<keyword evidence="11" id="KW-1185">Reference proteome</keyword>
<dbReference type="Gene3D" id="2.130.10.10">
    <property type="entry name" value="YVTN repeat-like/Quinoprotein amine dehydrogenase"/>
    <property type="match status" value="2"/>
</dbReference>
<dbReference type="GO" id="GO:0042073">
    <property type="term" value="P:intraciliary transport"/>
    <property type="evidence" value="ECO:0007669"/>
    <property type="project" value="TreeGrafter"/>
</dbReference>
<evidence type="ECO:0000256" key="6">
    <source>
        <dbReference type="ARBA" id="ARBA00023069"/>
    </source>
</evidence>
<comment type="similarity">
    <text evidence="8">Belongs to the IFT172 family.</text>
</comment>
<evidence type="ECO:0000256" key="8">
    <source>
        <dbReference type="ARBA" id="ARBA00038130"/>
    </source>
</evidence>
<dbReference type="FunFam" id="2.130.10.10:FF:002910">
    <property type="entry name" value="Predicted protein"/>
    <property type="match status" value="1"/>
</dbReference>
<dbReference type="InterPro" id="IPR036322">
    <property type="entry name" value="WD40_repeat_dom_sf"/>
</dbReference>
<dbReference type="InterPro" id="IPR015943">
    <property type="entry name" value="WD40/YVTN_repeat-like_dom_sf"/>
</dbReference>
<proteinExistence type="inferred from homology"/>
<dbReference type="FunFam" id="1.25.40.470:FF:000012">
    <property type="entry name" value="intraflagellar transport protein 172 homolog"/>
    <property type="match status" value="1"/>
</dbReference>
<reference evidence="10 11" key="1">
    <citation type="journal article" date="2023" name="BMC Biol.">
        <title>The compact genome of the sponge Oopsacas minuta (Hexactinellida) is lacking key metazoan core genes.</title>
        <authorList>
            <person name="Santini S."/>
            <person name="Schenkelaars Q."/>
            <person name="Jourda C."/>
            <person name="Duchesne M."/>
            <person name="Belahbib H."/>
            <person name="Rocher C."/>
            <person name="Selva M."/>
            <person name="Riesgo A."/>
            <person name="Vervoort M."/>
            <person name="Leys S.P."/>
            <person name="Kodjabachian L."/>
            <person name="Le Bivic A."/>
            <person name="Borchiellini C."/>
            <person name="Claverie J.M."/>
            <person name="Renard E."/>
        </authorList>
    </citation>
    <scope>NUCLEOTIDE SEQUENCE [LARGE SCALE GENOMIC DNA]</scope>
    <source>
        <strain evidence="10">SPO-2</strain>
    </source>
</reference>
<dbReference type="SUPFAM" id="SSF50978">
    <property type="entry name" value="WD40 repeat-like"/>
    <property type="match status" value="2"/>
</dbReference>
<keyword evidence="5" id="KW-0802">TPR repeat</keyword>
<evidence type="ECO:0000256" key="7">
    <source>
        <dbReference type="ARBA" id="ARBA00023273"/>
    </source>
</evidence>
<dbReference type="InterPro" id="IPR056168">
    <property type="entry name" value="TPR_IF140/IFT172/WDR19"/>
</dbReference>
<dbReference type="Pfam" id="PF00400">
    <property type="entry name" value="WD40"/>
    <property type="match status" value="1"/>
</dbReference>
<dbReference type="Gene3D" id="1.25.40.470">
    <property type="match status" value="3"/>
</dbReference>
<evidence type="ECO:0000256" key="2">
    <source>
        <dbReference type="ARBA" id="ARBA00022473"/>
    </source>
</evidence>
<dbReference type="FunFam" id="1.25.40.470:FF:000013">
    <property type="entry name" value="intraflagellar transport protein 172 homolog"/>
    <property type="match status" value="1"/>
</dbReference>
<dbReference type="GO" id="GO:0036064">
    <property type="term" value="C:ciliary basal body"/>
    <property type="evidence" value="ECO:0007669"/>
    <property type="project" value="TreeGrafter"/>
</dbReference>
<comment type="subcellular location">
    <subcellularLocation>
        <location evidence="1">Cell projection</location>
        <location evidence="1">Cilium</location>
    </subcellularLocation>
</comment>
<feature type="domain" description="IF140/IFT172/WDR19 TPR" evidence="9">
    <location>
        <begin position="707"/>
        <end position="872"/>
    </location>
</feature>
<evidence type="ECO:0000256" key="3">
    <source>
        <dbReference type="ARBA" id="ARBA00022574"/>
    </source>
</evidence>
<keyword evidence="4" id="KW-0677">Repeat</keyword>
<sequence length="1745" mass="197144">MQLHFVKSLMSAGDSPCKITAICCSPNNLKIAVVTADRVVYLYDEIGERRDKFATKPADPSLGKKHYQVKGLGFSPDSTKLAVGQTDNIIFVYRIGEQWGEKKVICNKFIQQSAITCLVWPHEQSHFVFGTAEGKVRLANVRANKSHTLFATESYVVSLASSPSGKSIVSGHADNSIVHYSLEAGEGAIGAQGQLCRHSCPPYALAWVGQAIIAAGNDKHVSFYSEEGKLIQNMDHSIDTEEKEFTVAAGAPGGQAVAIGSFDRIRVYSWSPKNCHWDETGGIDIANLYTVTSLAWKKDGSKLIVGGLCGSADMFDCCLRRSVYKQKFEMTYVGLSQVIVKNLTSGARVILKSHYGYEIEQVKIMGNDRYLVAHTSDTLLLGDLTTCRLSEVAWGESGGNEKFYFETESACMIFNVGELTLVEYGTNEVLGSVRTEFINPHLVSLRINERRLRNTDSIKKIAYLLDAKTISVCDLSDNYNQNTHTHENRIDWLELNETCRKLLFRDKKMRLHLLDLETNKRTSLLEYCSYVQWVPQSDVVVAQGRGSLCVWYNIDSPERQTTFAMKGDIIELERMDGRTEVVVQSGVDTVSYTLDEGLIEFGTAIDDGDYGRAVMFLESLELSPETEGMWQTLATRALEESEVLVAARSFAAVGNMSKSLYLQKTISLIEKETDSFIVMPADVAQHWICKARLAALNGDLRRAEMIYLEQGKVQNAMELYQILHMWEEALRVARDNNLPDLSTLKDGFLKHLIETGQEQRAAALKEKEGEFSEAINLYMRAGLPTKACSILLQHSTLIHQNEIMERIASALIKGGLYEKAGELFEKVSMFARALENYRKGRAYRKAVELARQMFSNDVVMLEEEWAAYLRDKKQFDSAINHFIEAGSLSSAAECAISAKQWNKATQIIDTLEGDVALKFYKQLADYYMSVKQYELAEKYFDKSGLTRSAVNMYTDAGMWEAAHKLALRCMSGEEVEILYANQAKDFEVKGRLKEAERIYIMIEDPDKAIAMYKKHRQYDNMIRLIGVYYKDLLNDSHIRVAKELESEGSYKESEQHYLSAKDWKSVCHMYRNQDMWEDAYRVAKTHGGLGPAKQVAIPWAKHLGGESAVKLLNKLNMLEESIDYAAEHSAFDFAFEIAGSAVKSKLPELHLKYAMHLEDEGKYSEAEESFIKASRPKEAVLMYVHTHQWEDAQRVAELHDPASLKDVLIGQAKFSFEEKNFQQGEAYLLRAQRPDLIVSIYLESEQWHDAMRVAREYVPQMLDDVKEKMLSRSSGSARDLLEQAKRWEQAGDPGRAVEIYLQLNREIIDDAELLTSAWCKAAELAIKFIPTRAPTMVLEITDRLTEVRKYMEAAEILLEVNLTKDALDLLMSGEHWEKARQVVTDRAPHLREYVESAYTQKVRDRQQPDEIVNVDVSAALELYADSNKWEKCLQVAESTKNEQLLNKYIARYAAILIKDGNMLQALRLYKKYGAPPTPQNFNIYKRIALDLLSQPFTGLALFSSYSELRDMLYDLIIGFRKASLDETEDCQLFNKLLFITHWHCIRSACHPHKQLSALSAKISVSLLRYTDLLPADKCFYEAGCAAKEQGWGGMAFVFLNRFLDLCDAIDEQNLDGLDHSDFLDTDIPFEIPLPATCTIPEVKREEAKEWVLTVSVDQSVEQSLPKDFRGVFLASLTSPTQAKPAIPCIITGYPAIKDIVKFKYGNHSGSKEDWNVFILGTKQTHSAECNSIVHFITSWCGTPVK</sequence>
<dbReference type="Pfam" id="PF24762">
    <property type="entry name" value="TPR_IF140-IFT172"/>
    <property type="match status" value="1"/>
</dbReference>
<evidence type="ECO:0000256" key="5">
    <source>
        <dbReference type="ARBA" id="ARBA00022803"/>
    </source>
</evidence>
<keyword evidence="3" id="KW-0853">WD repeat</keyword>
<name>A0AAV7KCL8_9METZ</name>
<dbReference type="GO" id="GO:0005930">
    <property type="term" value="C:axoneme"/>
    <property type="evidence" value="ECO:0007669"/>
    <property type="project" value="TreeGrafter"/>
</dbReference>
<dbReference type="SUPFAM" id="SSF48452">
    <property type="entry name" value="TPR-like"/>
    <property type="match status" value="1"/>
</dbReference>
<keyword evidence="2" id="KW-0217">Developmental protein</keyword>
<protein>
    <submittedName>
        <fullName evidence="10">Intraflagellar transport protein</fullName>
    </submittedName>
</protein>
<keyword evidence="7" id="KW-0966">Cell projection</keyword>
<dbReference type="PANTHER" id="PTHR15722:SF2">
    <property type="entry name" value="INTRAFLAGELLAR TRANSPORT PROTEIN 172 HOMOLOG"/>
    <property type="match status" value="1"/>
</dbReference>
<dbReference type="InterPro" id="IPR001680">
    <property type="entry name" value="WD40_rpt"/>
</dbReference>
<dbReference type="PANTHER" id="PTHR15722">
    <property type="entry name" value="IFT140/172-RELATED"/>
    <property type="match status" value="1"/>
</dbReference>
<evidence type="ECO:0000256" key="1">
    <source>
        <dbReference type="ARBA" id="ARBA00004138"/>
    </source>
</evidence>
<gene>
    <name evidence="10" type="ORF">LOD99_10931</name>
</gene>
<dbReference type="SMART" id="SM00320">
    <property type="entry name" value="WD40"/>
    <property type="match status" value="7"/>
</dbReference>
<comment type="caution">
    <text evidence="10">The sequence shown here is derived from an EMBL/GenBank/DDBJ whole genome shotgun (WGS) entry which is preliminary data.</text>
</comment>
<evidence type="ECO:0000313" key="11">
    <source>
        <dbReference type="Proteomes" id="UP001165289"/>
    </source>
</evidence>
<dbReference type="EMBL" id="JAKMXF010000076">
    <property type="protein sequence ID" value="KAI6658874.1"/>
    <property type="molecule type" value="Genomic_DNA"/>
</dbReference>
<keyword evidence="6" id="KW-0969">Cilium</keyword>
<accession>A0AAV7KCL8</accession>
<dbReference type="Proteomes" id="UP001165289">
    <property type="component" value="Unassembled WGS sequence"/>
</dbReference>